<protein>
    <submittedName>
        <fullName evidence="1">Uncharacterized protein</fullName>
    </submittedName>
</protein>
<dbReference type="EMBL" id="JAJEQD010000003">
    <property type="protein sequence ID" value="MCC2155962.1"/>
    <property type="molecule type" value="Genomic_DNA"/>
</dbReference>
<name>A0ABS8F0H8_9FIRM</name>
<sequence length="178" mass="20696">MKKILVFIWILFIPFLSNAISVNELRQNSSQYTMVYSNETSEVYVDNTTILVSRYNPPYYVINATLYGIFYDTNYIVQTNQTSFFNYERSAKMLAPKYENMDDFVNAISNDNGVNWRINTITIFDFDGNILKATVSYPSGKAPTGKTTPISPAYQVAMYIFYKSYNMYFNYPLPNQLF</sequence>
<comment type="caution">
    <text evidence="1">The sequence shown here is derived from an EMBL/GenBank/DDBJ whole genome shotgun (WGS) entry which is preliminary data.</text>
</comment>
<evidence type="ECO:0000313" key="1">
    <source>
        <dbReference type="EMBL" id="MCC2155962.1"/>
    </source>
</evidence>
<evidence type="ECO:0000313" key="2">
    <source>
        <dbReference type="Proteomes" id="UP001198241"/>
    </source>
</evidence>
<proteinExistence type="predicted"/>
<dbReference type="Proteomes" id="UP001198241">
    <property type="component" value="Unassembled WGS sequence"/>
</dbReference>
<dbReference type="RefSeq" id="WP_227720767.1">
    <property type="nucleotide sequence ID" value="NZ_JAJEQD010000003.1"/>
</dbReference>
<gene>
    <name evidence="1" type="ORF">LKD20_02235</name>
</gene>
<reference evidence="1 2" key="1">
    <citation type="submission" date="2021-10" db="EMBL/GenBank/DDBJ databases">
        <title>Anaerobic single-cell dispensing facilitates the cultivation of human gut bacteria.</title>
        <authorList>
            <person name="Afrizal A."/>
        </authorList>
    </citation>
    <scope>NUCLEOTIDE SEQUENCE [LARGE SCALE GENOMIC DNA]</scope>
    <source>
        <strain evidence="1 2">CLA-AA-H247</strain>
    </source>
</reference>
<keyword evidence="2" id="KW-1185">Reference proteome</keyword>
<accession>A0ABS8F0H8</accession>
<organism evidence="1 2">
    <name type="scientific">Veillonella fallax</name>
    <dbReference type="NCBI Taxonomy" id="2881272"/>
    <lineage>
        <taxon>Bacteria</taxon>
        <taxon>Bacillati</taxon>
        <taxon>Bacillota</taxon>
        <taxon>Negativicutes</taxon>
        <taxon>Veillonellales</taxon>
        <taxon>Veillonellaceae</taxon>
        <taxon>Veillonella</taxon>
    </lineage>
</organism>